<name>A0A1I6IER9_9EURY</name>
<reference evidence="2" key="1">
    <citation type="submission" date="2016-10" db="EMBL/GenBank/DDBJ databases">
        <authorList>
            <person name="Varghese N."/>
            <person name="Submissions S."/>
        </authorList>
    </citation>
    <scope>NUCLEOTIDE SEQUENCE [LARGE SCALE GENOMIC DNA]</scope>
    <source>
        <strain evidence="2">CGMCC 1.8711</strain>
    </source>
</reference>
<dbReference type="RefSeq" id="WP_175501575.1">
    <property type="nucleotide sequence ID" value="NZ_FOYS01000005.1"/>
</dbReference>
<evidence type="ECO:0000313" key="1">
    <source>
        <dbReference type="EMBL" id="SFR65183.1"/>
    </source>
</evidence>
<organism evidence="1 2">
    <name type="scientific">Halogeometricum limi</name>
    <dbReference type="NCBI Taxonomy" id="555875"/>
    <lineage>
        <taxon>Archaea</taxon>
        <taxon>Methanobacteriati</taxon>
        <taxon>Methanobacteriota</taxon>
        <taxon>Stenosarchaea group</taxon>
        <taxon>Halobacteria</taxon>
        <taxon>Halobacteriales</taxon>
        <taxon>Haloferacaceae</taxon>
        <taxon>Halogeometricum</taxon>
    </lineage>
</organism>
<dbReference type="NCBIfam" id="TIGR02243">
    <property type="entry name" value="putative baseplate assembly protein"/>
    <property type="match status" value="1"/>
</dbReference>
<keyword evidence="2" id="KW-1185">Reference proteome</keyword>
<dbReference type="OrthoDB" id="148267at2157"/>
<protein>
    <submittedName>
        <fullName evidence="1">Putative baseplate assembly protein</fullName>
    </submittedName>
</protein>
<dbReference type="AlphaFoldDB" id="A0A1I6IER9"/>
<dbReference type="InterPro" id="IPR011749">
    <property type="entry name" value="CHP02243"/>
</dbReference>
<gene>
    <name evidence="1" type="ORF">SAMN04488124_3154</name>
</gene>
<proteinExistence type="predicted"/>
<dbReference type="Proteomes" id="UP000243250">
    <property type="component" value="Unassembled WGS sequence"/>
</dbReference>
<dbReference type="STRING" id="555875.SAMN04488124_3154"/>
<evidence type="ECO:0000313" key="2">
    <source>
        <dbReference type="Proteomes" id="UP000243250"/>
    </source>
</evidence>
<dbReference type="EMBL" id="FOYS01000005">
    <property type="protein sequence ID" value="SFR65183.1"/>
    <property type="molecule type" value="Genomic_DNA"/>
</dbReference>
<accession>A0A1I6IER9</accession>
<sequence>MSLDVPNLDDRTFADILEDARRQIPVSAEQWTDHNASDPGITILEMLAWLAESYGYQLNRVTERHVRKFLTLMGAGPASPTRATATLTASSPSPVHIRAATGVTATVDPSRAEPFETSEDAYLTTARLAQVVSNHSAGRVDNTEANATPGMYFLAFGERARPGSAMYIGFDGDPFGGESRDALDALDLAVEFYEGDLPGPATHGDETPSFRPSLEVRWQYCRDYEHWHRPSAWGDLTVRDGTNHLYESGTIRVERPEPWSPSAWGVESGRVLDGQRGLYWLRAVLDEADAEPFGQGYEVPPQLSSLSVNVVRVRHGRLVTDPEALVRSDDPTKTTTRAVTNQRFAFRHRPVRSEGVAVVTVGRRTSVAESGSVPGGWRTDRWKVVETFDASGPDERHVVLDESNGELVFGDGRRGRVPDAGSHVVVERYRFGGGERGNVPATAAWRFDRPPFGTASVTAHGPASGGRDAQTTDEALHALQTDLATRYRAVTAADFALVATQTPGLRFGRAHAWVDERASPGDCAGRRTVTVAVVPHSTRPRPEPSAGFLNAVEDHLCTHRLLTDRVAVEPPVYVGIEVDVEVRLGPGERAVERTDAIEAALDTFLDPLPNDEYGGWPFGRAVYPSELYEVVEAVDGVDCVLDVGVVVHGGTFEVGVDGTVTIPKNGLVYPVGHDVTVRTGDEGCDGGVR</sequence>